<accession>A0A8K0JYE9</accession>
<evidence type="ECO:0000256" key="11">
    <source>
        <dbReference type="ARBA" id="ARBA00023033"/>
    </source>
</evidence>
<keyword evidence="5" id="KW-0349">Heme</keyword>
<reference evidence="13" key="1">
    <citation type="submission" date="2013-04" db="EMBL/GenBank/DDBJ databases">
        <authorList>
            <person name="Qu J."/>
            <person name="Murali S.C."/>
            <person name="Bandaranaike D."/>
            <person name="Bellair M."/>
            <person name="Blankenburg K."/>
            <person name="Chao H."/>
            <person name="Dinh H."/>
            <person name="Doddapaneni H."/>
            <person name="Downs B."/>
            <person name="Dugan-Rocha S."/>
            <person name="Elkadiri S."/>
            <person name="Gnanaolivu R.D."/>
            <person name="Hernandez B."/>
            <person name="Javaid M."/>
            <person name="Jayaseelan J.C."/>
            <person name="Lee S."/>
            <person name="Li M."/>
            <person name="Ming W."/>
            <person name="Munidasa M."/>
            <person name="Muniz J."/>
            <person name="Nguyen L."/>
            <person name="Ongeri F."/>
            <person name="Osuji N."/>
            <person name="Pu L.-L."/>
            <person name="Puazo M."/>
            <person name="Qu C."/>
            <person name="Quiroz J."/>
            <person name="Raj R."/>
            <person name="Weissenberger G."/>
            <person name="Xin Y."/>
            <person name="Zou X."/>
            <person name="Han Y."/>
            <person name="Richards S."/>
            <person name="Worley K."/>
            <person name="Muzny D."/>
            <person name="Gibbs R."/>
        </authorList>
    </citation>
    <scope>NUCLEOTIDE SEQUENCE</scope>
    <source>
        <strain evidence="13">Sampled in the wild</strain>
    </source>
</reference>
<comment type="cofactor">
    <cofactor evidence="1">
        <name>heme</name>
        <dbReference type="ChEBI" id="CHEBI:30413"/>
    </cofactor>
</comment>
<dbReference type="Gene3D" id="1.10.630.10">
    <property type="entry name" value="Cytochrome P450"/>
    <property type="match status" value="1"/>
</dbReference>
<proteinExistence type="inferred from homology"/>
<reference evidence="13" key="2">
    <citation type="submission" date="2017-10" db="EMBL/GenBank/DDBJ databases">
        <title>Ladona fulva Genome sequencing and assembly.</title>
        <authorList>
            <person name="Murali S."/>
            <person name="Richards S."/>
            <person name="Bandaranaike D."/>
            <person name="Bellair M."/>
            <person name="Blankenburg K."/>
            <person name="Chao H."/>
            <person name="Dinh H."/>
            <person name="Doddapaneni H."/>
            <person name="Dugan-Rocha S."/>
            <person name="Elkadiri S."/>
            <person name="Gnanaolivu R."/>
            <person name="Hernandez B."/>
            <person name="Skinner E."/>
            <person name="Javaid M."/>
            <person name="Lee S."/>
            <person name="Li M."/>
            <person name="Ming W."/>
            <person name="Munidasa M."/>
            <person name="Muniz J."/>
            <person name="Nguyen L."/>
            <person name="Hughes D."/>
            <person name="Osuji N."/>
            <person name="Pu L.-L."/>
            <person name="Puazo M."/>
            <person name="Qu C."/>
            <person name="Quiroz J."/>
            <person name="Raj R."/>
            <person name="Weissenberger G."/>
            <person name="Xin Y."/>
            <person name="Zou X."/>
            <person name="Han Y."/>
            <person name="Worley K."/>
            <person name="Muzny D."/>
            <person name="Gibbs R."/>
        </authorList>
    </citation>
    <scope>NUCLEOTIDE SEQUENCE</scope>
    <source>
        <strain evidence="13">Sampled in the wild</strain>
    </source>
</reference>
<dbReference type="Proteomes" id="UP000792457">
    <property type="component" value="Unassembled WGS sequence"/>
</dbReference>
<keyword evidence="9" id="KW-0560">Oxidoreductase</keyword>
<keyword evidence="7" id="KW-0256">Endoplasmic reticulum</keyword>
<protein>
    <recommendedName>
        <fullName evidence="15">Cytochrome P450</fullName>
    </recommendedName>
</protein>
<evidence type="ECO:0000256" key="5">
    <source>
        <dbReference type="ARBA" id="ARBA00022617"/>
    </source>
</evidence>
<evidence type="ECO:0000256" key="4">
    <source>
        <dbReference type="ARBA" id="ARBA00010617"/>
    </source>
</evidence>
<evidence type="ECO:0000256" key="8">
    <source>
        <dbReference type="ARBA" id="ARBA00022848"/>
    </source>
</evidence>
<keyword evidence="10" id="KW-0408">Iron</keyword>
<evidence type="ECO:0000256" key="3">
    <source>
        <dbReference type="ARBA" id="ARBA00004406"/>
    </source>
</evidence>
<sequence>MGVPLIEVLRLYPPAPFMTRACKKRYRLPSPTGGADDGSGVWIEEGTPVVVPVYGIQRDPEYYPDPEVFDPKRFSEEEIKKRKSYTYYPAGEGPRVCVKAAIATVVSKYELHPSSKSPKPITLDPRYFVTVAKGGLWVHVEKID</sequence>
<dbReference type="GO" id="GO:0004497">
    <property type="term" value="F:monooxygenase activity"/>
    <property type="evidence" value="ECO:0007669"/>
    <property type="project" value="UniProtKB-KW"/>
</dbReference>
<dbReference type="AlphaFoldDB" id="A0A8K0JYE9"/>
<evidence type="ECO:0000256" key="7">
    <source>
        <dbReference type="ARBA" id="ARBA00022824"/>
    </source>
</evidence>
<dbReference type="InterPro" id="IPR050476">
    <property type="entry name" value="Insect_CytP450_Detox"/>
</dbReference>
<dbReference type="Pfam" id="PF00067">
    <property type="entry name" value="p450"/>
    <property type="match status" value="1"/>
</dbReference>
<evidence type="ECO:0000256" key="6">
    <source>
        <dbReference type="ARBA" id="ARBA00022723"/>
    </source>
</evidence>
<dbReference type="OrthoDB" id="8185424at2759"/>
<dbReference type="InterPro" id="IPR001128">
    <property type="entry name" value="Cyt_P450"/>
</dbReference>
<gene>
    <name evidence="13" type="ORF">J437_LFUL002228</name>
</gene>
<dbReference type="GO" id="GO:0005789">
    <property type="term" value="C:endoplasmic reticulum membrane"/>
    <property type="evidence" value="ECO:0007669"/>
    <property type="project" value="UniProtKB-SubCell"/>
</dbReference>
<dbReference type="InterPro" id="IPR036396">
    <property type="entry name" value="Cyt_P450_sf"/>
</dbReference>
<evidence type="ECO:0000256" key="10">
    <source>
        <dbReference type="ARBA" id="ARBA00023004"/>
    </source>
</evidence>
<keyword evidence="6" id="KW-0479">Metal-binding</keyword>
<name>A0A8K0JYE9_LADFU</name>
<dbReference type="PANTHER" id="PTHR24292:SF100">
    <property type="entry name" value="CYTOCHROME P450 6A16, ISOFORM B-RELATED"/>
    <property type="match status" value="1"/>
</dbReference>
<organism evidence="13 14">
    <name type="scientific">Ladona fulva</name>
    <name type="common">Scarce chaser dragonfly</name>
    <name type="synonym">Libellula fulva</name>
    <dbReference type="NCBI Taxonomy" id="123851"/>
    <lineage>
        <taxon>Eukaryota</taxon>
        <taxon>Metazoa</taxon>
        <taxon>Ecdysozoa</taxon>
        <taxon>Arthropoda</taxon>
        <taxon>Hexapoda</taxon>
        <taxon>Insecta</taxon>
        <taxon>Pterygota</taxon>
        <taxon>Palaeoptera</taxon>
        <taxon>Odonata</taxon>
        <taxon>Epiprocta</taxon>
        <taxon>Anisoptera</taxon>
        <taxon>Libelluloidea</taxon>
        <taxon>Libellulidae</taxon>
        <taxon>Ladona</taxon>
    </lineage>
</organism>
<evidence type="ECO:0000256" key="9">
    <source>
        <dbReference type="ARBA" id="ARBA00023002"/>
    </source>
</evidence>
<keyword evidence="8" id="KW-0492">Microsome</keyword>
<keyword evidence="12" id="KW-0472">Membrane</keyword>
<evidence type="ECO:0000256" key="12">
    <source>
        <dbReference type="ARBA" id="ARBA00023136"/>
    </source>
</evidence>
<keyword evidence="14" id="KW-1185">Reference proteome</keyword>
<dbReference type="EMBL" id="KZ308212">
    <property type="protein sequence ID" value="KAG8224784.1"/>
    <property type="molecule type" value="Genomic_DNA"/>
</dbReference>
<dbReference type="GO" id="GO:0020037">
    <property type="term" value="F:heme binding"/>
    <property type="evidence" value="ECO:0007669"/>
    <property type="project" value="InterPro"/>
</dbReference>
<dbReference type="GO" id="GO:0016705">
    <property type="term" value="F:oxidoreductase activity, acting on paired donors, with incorporation or reduction of molecular oxygen"/>
    <property type="evidence" value="ECO:0007669"/>
    <property type="project" value="InterPro"/>
</dbReference>
<evidence type="ECO:0008006" key="15">
    <source>
        <dbReference type="Google" id="ProtNLM"/>
    </source>
</evidence>
<evidence type="ECO:0000256" key="2">
    <source>
        <dbReference type="ARBA" id="ARBA00004174"/>
    </source>
</evidence>
<comment type="caution">
    <text evidence="13">The sequence shown here is derived from an EMBL/GenBank/DDBJ whole genome shotgun (WGS) entry which is preliminary data.</text>
</comment>
<comment type="subcellular location">
    <subcellularLocation>
        <location evidence="3">Endoplasmic reticulum membrane</location>
        <topology evidence="3">Peripheral membrane protein</topology>
    </subcellularLocation>
    <subcellularLocation>
        <location evidence="2">Microsome membrane</location>
        <topology evidence="2">Peripheral membrane protein</topology>
    </subcellularLocation>
</comment>
<dbReference type="PANTHER" id="PTHR24292">
    <property type="entry name" value="CYTOCHROME P450"/>
    <property type="match status" value="1"/>
</dbReference>
<evidence type="ECO:0000313" key="13">
    <source>
        <dbReference type="EMBL" id="KAG8224784.1"/>
    </source>
</evidence>
<keyword evidence="11" id="KW-0503">Monooxygenase</keyword>
<evidence type="ECO:0000256" key="1">
    <source>
        <dbReference type="ARBA" id="ARBA00001971"/>
    </source>
</evidence>
<dbReference type="GO" id="GO:0005506">
    <property type="term" value="F:iron ion binding"/>
    <property type="evidence" value="ECO:0007669"/>
    <property type="project" value="InterPro"/>
</dbReference>
<evidence type="ECO:0000313" key="14">
    <source>
        <dbReference type="Proteomes" id="UP000792457"/>
    </source>
</evidence>
<comment type="similarity">
    <text evidence="4">Belongs to the cytochrome P450 family.</text>
</comment>
<dbReference type="SUPFAM" id="SSF48264">
    <property type="entry name" value="Cytochrome P450"/>
    <property type="match status" value="1"/>
</dbReference>